<name>A0A143WNI7_TREPR</name>
<evidence type="ECO:0000256" key="2">
    <source>
        <dbReference type="ARBA" id="ARBA00022980"/>
    </source>
</evidence>
<gene>
    <name evidence="5" type="primary">rpsR</name>
    <name evidence="5" type="ORF">MHIR_TP00067</name>
</gene>
<dbReference type="GO" id="GO:0003735">
    <property type="term" value="F:structural constituent of ribosome"/>
    <property type="evidence" value="ECO:0007669"/>
    <property type="project" value="InterPro"/>
</dbReference>
<evidence type="ECO:0000256" key="4">
    <source>
        <dbReference type="RuleBase" id="RU003910"/>
    </source>
</evidence>
<evidence type="ECO:0000313" key="6">
    <source>
        <dbReference type="Proteomes" id="UP000075242"/>
    </source>
</evidence>
<evidence type="ECO:0000256" key="1">
    <source>
        <dbReference type="ARBA" id="ARBA00005589"/>
    </source>
</evidence>
<dbReference type="GO" id="GO:0070181">
    <property type="term" value="F:small ribosomal subunit rRNA binding"/>
    <property type="evidence" value="ECO:0007669"/>
    <property type="project" value="TreeGrafter"/>
</dbReference>
<evidence type="ECO:0000256" key="3">
    <source>
        <dbReference type="ARBA" id="ARBA00023274"/>
    </source>
</evidence>
<reference evidence="6" key="1">
    <citation type="submission" date="2016-01" db="EMBL/GenBank/DDBJ databases">
        <authorList>
            <person name="Husnik F."/>
        </authorList>
    </citation>
    <scope>NUCLEOTIDE SEQUENCE [LARGE SCALE GENOMIC DNA]</scope>
</reference>
<organism evidence="5 6">
    <name type="scientific">Tremblaya princeps</name>
    <dbReference type="NCBI Taxonomy" id="189385"/>
    <lineage>
        <taxon>Bacteria</taxon>
        <taxon>Pseudomonadati</taxon>
        <taxon>Pseudomonadota</taxon>
        <taxon>Betaproteobacteria</taxon>
        <taxon>Candidatus Tremblayella</taxon>
    </lineage>
</organism>
<dbReference type="Pfam" id="PF01084">
    <property type="entry name" value="Ribosomal_S18"/>
    <property type="match status" value="1"/>
</dbReference>
<dbReference type="NCBIfam" id="TIGR00165">
    <property type="entry name" value="S18"/>
    <property type="match status" value="1"/>
</dbReference>
<dbReference type="PANTHER" id="PTHR13479">
    <property type="entry name" value="30S RIBOSOMAL PROTEIN S18"/>
    <property type="match status" value="1"/>
</dbReference>
<keyword evidence="2 4" id="KW-0689">Ribosomal protein</keyword>
<dbReference type="SUPFAM" id="SSF46911">
    <property type="entry name" value="Ribosomal protein S18"/>
    <property type="match status" value="1"/>
</dbReference>
<proteinExistence type="inferred from homology"/>
<dbReference type="AlphaFoldDB" id="A0A143WNI7"/>
<dbReference type="Gene3D" id="4.10.640.10">
    <property type="entry name" value="Ribosomal protein S18"/>
    <property type="match status" value="1"/>
</dbReference>
<dbReference type="PATRIC" id="fig|189385.8.peg.72"/>
<dbReference type="InterPro" id="IPR001648">
    <property type="entry name" value="Ribosomal_bS18"/>
</dbReference>
<comment type="similarity">
    <text evidence="1 4">Belongs to the bacterial ribosomal protein bS18 family.</text>
</comment>
<dbReference type="GO" id="GO:0006412">
    <property type="term" value="P:translation"/>
    <property type="evidence" value="ECO:0007669"/>
    <property type="project" value="InterPro"/>
</dbReference>
<sequence length="92" mass="10134">MRRRVHAVPAAQDADMAARSLSELLTRAPNPRGARVLRSFITEYGNIMPARMTGLPAVLQRRLRVAVKRARYMALLPYTSRHAVAPVGPEGG</sequence>
<dbReference type="GO" id="GO:0005840">
    <property type="term" value="C:ribosome"/>
    <property type="evidence" value="ECO:0007669"/>
    <property type="project" value="UniProtKB-KW"/>
</dbReference>
<dbReference type="EMBL" id="LN999011">
    <property type="protein sequence ID" value="CUX76699.1"/>
    <property type="molecule type" value="Genomic_DNA"/>
</dbReference>
<dbReference type="Proteomes" id="UP000075242">
    <property type="component" value="Chromosome I"/>
</dbReference>
<dbReference type="InterPro" id="IPR036870">
    <property type="entry name" value="Ribosomal_bS18_sf"/>
</dbReference>
<evidence type="ECO:0000313" key="5">
    <source>
        <dbReference type="EMBL" id="CUX76699.1"/>
    </source>
</evidence>
<accession>A0A143WNI7</accession>
<dbReference type="PANTHER" id="PTHR13479:SF40">
    <property type="entry name" value="SMALL RIBOSOMAL SUBUNIT PROTEIN BS18M"/>
    <property type="match status" value="1"/>
</dbReference>
<dbReference type="GO" id="GO:1990904">
    <property type="term" value="C:ribonucleoprotein complex"/>
    <property type="evidence" value="ECO:0007669"/>
    <property type="project" value="UniProtKB-KW"/>
</dbReference>
<protein>
    <submittedName>
        <fullName evidence="5">30S ribosomal protein S18</fullName>
    </submittedName>
</protein>
<dbReference type="PRINTS" id="PR00974">
    <property type="entry name" value="RIBOSOMALS18"/>
</dbReference>
<keyword evidence="3 4" id="KW-0687">Ribonucleoprotein</keyword>